<evidence type="ECO:0000313" key="2">
    <source>
        <dbReference type="Proteomes" id="UP001234202"/>
    </source>
</evidence>
<proteinExistence type="predicted"/>
<comment type="caution">
    <text evidence="1">The sequence shown here is derived from an EMBL/GenBank/DDBJ whole genome shotgun (WGS) entry which is preliminary data.</text>
</comment>
<dbReference type="EMBL" id="JASBWV010000022">
    <property type="protein sequence ID" value="KAJ9119994.1"/>
    <property type="molecule type" value="Genomic_DNA"/>
</dbReference>
<protein>
    <submittedName>
        <fullName evidence="1">Uncharacterized protein</fullName>
    </submittedName>
</protein>
<keyword evidence="2" id="KW-1185">Reference proteome</keyword>
<accession>A0ACC2X7H1</accession>
<evidence type="ECO:0000313" key="1">
    <source>
        <dbReference type="EMBL" id="KAJ9119994.1"/>
    </source>
</evidence>
<dbReference type="Proteomes" id="UP001234202">
    <property type="component" value="Unassembled WGS sequence"/>
</dbReference>
<sequence>MFTHDLVDTSIPGEAANRSPRSARLSSEGVKLDGLLYHSSVQLVKEIMNRSPSKRDRTLDRARTEDRQGRSVKEEDATLDSTIDTDALERARRRIADWPKRYRTSQHTVDDTGMETKQHSRTRNTQDPTSFIIVDETTENRPSEDEDDNEAEQPRNVSRNTREKTPSPSIEYPSSIPANDVSSSSSSAFRRRFEKIQNESPGRLSWMKDRSGEEALSVNGRNGTGVNANEDVEGSEDRLSVARAQEDAGRSRMHTVSRETSHNMYDRMDNGKESPAAPNATMTDDDEGMRSRITFARRSNDEDSSNPISRRETTFPRRQSQTSYELSRALPSLQETPRTNGSVLETSRARSGIDMSFSHVEHSTPIRSTGTRGLAVVGGVRAMLGPSSEEDDTVDSTVSSSPPARSTPMKVPTEERQDVEAVRRDTSRGWTDSPNFDGAKERPTTDTRTFSVSGEGSRAELEAAKEWSTPKPKESYRRNSVGRADTPTSVPRQRVFKTPTSQSEQHFESPIGTDDRLHDDAAPDGLEFPMTSGWAHMVQEQAAVVSSTMEQIHTTPAPTATTDTALRTTVTTSPQAQRLARAVTQQVMTWYEQEVLRTQEQEAATRAREEAESVLRKRLRIRGEKAAQESRRAWWRWCSLGVLYISFLGLFAMVASSPASRTVISPSDEFYFADFHTATTTQPQFWGFIPQVQRENVCRWASRLAFPDLDEQNMTARCGGSGKSRLPRRKKFRVPV</sequence>
<reference evidence="1" key="1">
    <citation type="submission" date="2023-04" db="EMBL/GenBank/DDBJ databases">
        <title>Draft Genome sequencing of Naganishia species isolated from polar environments using Oxford Nanopore Technology.</title>
        <authorList>
            <person name="Leo P."/>
            <person name="Venkateswaran K."/>
        </authorList>
    </citation>
    <scope>NUCLEOTIDE SEQUENCE</scope>
    <source>
        <strain evidence="1">DBVPG 5303</strain>
    </source>
</reference>
<name>A0ACC2X7H1_9TREE</name>
<gene>
    <name evidence="1" type="ORF">QFC24_005477</name>
</gene>
<organism evidence="1 2">
    <name type="scientific">Naganishia onofrii</name>
    <dbReference type="NCBI Taxonomy" id="1851511"/>
    <lineage>
        <taxon>Eukaryota</taxon>
        <taxon>Fungi</taxon>
        <taxon>Dikarya</taxon>
        <taxon>Basidiomycota</taxon>
        <taxon>Agaricomycotina</taxon>
        <taxon>Tremellomycetes</taxon>
        <taxon>Filobasidiales</taxon>
        <taxon>Filobasidiaceae</taxon>
        <taxon>Naganishia</taxon>
    </lineage>
</organism>